<name>A0ABV7WWK8_9HYPH</name>
<feature type="transmembrane region" description="Helical" evidence="9">
    <location>
        <begin position="51"/>
        <end position="68"/>
    </location>
</feature>
<feature type="transmembrane region" description="Helical" evidence="9">
    <location>
        <begin position="95"/>
        <end position="115"/>
    </location>
</feature>
<comment type="caution">
    <text evidence="11">The sequence shown here is derived from an EMBL/GenBank/DDBJ whole genome shotgun (WGS) entry which is preliminary data.</text>
</comment>
<evidence type="ECO:0000256" key="6">
    <source>
        <dbReference type="ARBA" id="ARBA00022989"/>
    </source>
</evidence>
<keyword evidence="4 9" id="KW-0997">Cell inner membrane</keyword>
<comment type="function">
    <text evidence="9">Part of the tripartite ATP-independent periplasmic (TRAP) transport system.</text>
</comment>
<proteinExistence type="inferred from homology"/>
<reference evidence="12" key="1">
    <citation type="journal article" date="2019" name="Int. J. Syst. Evol. Microbiol.">
        <title>The Global Catalogue of Microorganisms (GCM) 10K type strain sequencing project: providing services to taxonomists for standard genome sequencing and annotation.</title>
        <authorList>
            <consortium name="The Broad Institute Genomics Platform"/>
            <consortium name="The Broad Institute Genome Sequencing Center for Infectious Disease"/>
            <person name="Wu L."/>
            <person name="Ma J."/>
        </authorList>
    </citation>
    <scope>NUCLEOTIDE SEQUENCE [LARGE SCALE GENOMIC DNA]</scope>
    <source>
        <strain evidence="12">KCTC 42281</strain>
    </source>
</reference>
<protein>
    <recommendedName>
        <fullName evidence="9">TRAP transporter small permease protein</fullName>
    </recommendedName>
</protein>
<evidence type="ECO:0000313" key="11">
    <source>
        <dbReference type="EMBL" id="MFC3703611.1"/>
    </source>
</evidence>
<evidence type="ECO:0000259" key="10">
    <source>
        <dbReference type="Pfam" id="PF04290"/>
    </source>
</evidence>
<evidence type="ECO:0000256" key="2">
    <source>
        <dbReference type="ARBA" id="ARBA00022448"/>
    </source>
</evidence>
<dbReference type="PANTHER" id="PTHR35011:SF2">
    <property type="entry name" value="2,3-DIKETO-L-GULONATE TRAP TRANSPORTER SMALL PERMEASE PROTEIN YIAM"/>
    <property type="match status" value="1"/>
</dbReference>
<dbReference type="Proteomes" id="UP001595613">
    <property type="component" value="Unassembled WGS sequence"/>
</dbReference>
<accession>A0ABV7WWK8</accession>
<keyword evidence="2 9" id="KW-0813">Transport</keyword>
<gene>
    <name evidence="11" type="ORF">ACFOOL_02425</name>
</gene>
<keyword evidence="6 9" id="KW-1133">Transmembrane helix</keyword>
<comment type="similarity">
    <text evidence="8 9">Belongs to the TRAP transporter small permease family.</text>
</comment>
<evidence type="ECO:0000313" key="12">
    <source>
        <dbReference type="Proteomes" id="UP001595613"/>
    </source>
</evidence>
<keyword evidence="3" id="KW-1003">Cell membrane</keyword>
<evidence type="ECO:0000256" key="5">
    <source>
        <dbReference type="ARBA" id="ARBA00022692"/>
    </source>
</evidence>
<evidence type="ECO:0000256" key="3">
    <source>
        <dbReference type="ARBA" id="ARBA00022475"/>
    </source>
</evidence>
<organism evidence="11 12">
    <name type="scientific">Devosia honganensis</name>
    <dbReference type="NCBI Taxonomy" id="1610527"/>
    <lineage>
        <taxon>Bacteria</taxon>
        <taxon>Pseudomonadati</taxon>
        <taxon>Pseudomonadota</taxon>
        <taxon>Alphaproteobacteria</taxon>
        <taxon>Hyphomicrobiales</taxon>
        <taxon>Devosiaceae</taxon>
        <taxon>Devosia</taxon>
    </lineage>
</organism>
<dbReference type="InterPro" id="IPR007387">
    <property type="entry name" value="TRAP_DctQ"/>
</dbReference>
<evidence type="ECO:0000256" key="1">
    <source>
        <dbReference type="ARBA" id="ARBA00004429"/>
    </source>
</evidence>
<dbReference type="PANTHER" id="PTHR35011">
    <property type="entry name" value="2,3-DIKETO-L-GULONATE TRAP TRANSPORTER SMALL PERMEASE PROTEIN YIAM"/>
    <property type="match status" value="1"/>
</dbReference>
<feature type="transmembrane region" description="Helical" evidence="9">
    <location>
        <begin position="127"/>
        <end position="148"/>
    </location>
</feature>
<keyword evidence="7 9" id="KW-0472">Membrane</keyword>
<evidence type="ECO:0000256" key="8">
    <source>
        <dbReference type="ARBA" id="ARBA00038436"/>
    </source>
</evidence>
<dbReference type="RefSeq" id="WP_380094550.1">
    <property type="nucleotide sequence ID" value="NZ_JBHRYD010000001.1"/>
</dbReference>
<dbReference type="InterPro" id="IPR055348">
    <property type="entry name" value="DctQ"/>
</dbReference>
<comment type="subcellular location">
    <subcellularLocation>
        <location evidence="1 9">Cell inner membrane</location>
        <topology evidence="1 9">Multi-pass membrane protein</topology>
    </subcellularLocation>
</comment>
<evidence type="ECO:0000256" key="7">
    <source>
        <dbReference type="ARBA" id="ARBA00023136"/>
    </source>
</evidence>
<evidence type="ECO:0000256" key="4">
    <source>
        <dbReference type="ARBA" id="ARBA00022519"/>
    </source>
</evidence>
<dbReference type="EMBL" id="JBHRYD010000001">
    <property type="protein sequence ID" value="MFC3703611.1"/>
    <property type="molecule type" value="Genomic_DNA"/>
</dbReference>
<comment type="subunit">
    <text evidence="9">The complex comprises the extracytoplasmic solute receptor protein and the two transmembrane proteins.</text>
</comment>
<keyword evidence="12" id="KW-1185">Reference proteome</keyword>
<keyword evidence="5 9" id="KW-0812">Transmembrane</keyword>
<sequence length="165" mass="17835">MMRIIAAISDGLARLLAAAVVVMTGVMLLALGLQVVLRYAFSITLPWPDELALAMFSWSVLLIAPLGVKEGFHARLVVVPDNLPERWKPVQQRGVDLLCAILGVALAVAGSRYVLESSVMRSAAIGYPLVWLYAALPVSGALMVLFALERLIWGPRAQPAEMLDV</sequence>
<feature type="transmembrane region" description="Helical" evidence="9">
    <location>
        <begin position="12"/>
        <end position="31"/>
    </location>
</feature>
<evidence type="ECO:0000256" key="9">
    <source>
        <dbReference type="RuleBase" id="RU369079"/>
    </source>
</evidence>
<dbReference type="Pfam" id="PF04290">
    <property type="entry name" value="DctQ"/>
    <property type="match status" value="1"/>
</dbReference>
<feature type="domain" description="Tripartite ATP-independent periplasmic transporters DctQ component" evidence="10">
    <location>
        <begin position="27"/>
        <end position="152"/>
    </location>
</feature>